<reference evidence="7" key="1">
    <citation type="submission" date="2020-01" db="EMBL/GenBank/DDBJ databases">
        <authorList>
            <person name="Meier V. D."/>
            <person name="Meier V D."/>
        </authorList>
    </citation>
    <scope>NUCLEOTIDE SEQUENCE</scope>
    <source>
        <strain evidence="7">HLG_WM_MAG_09</strain>
    </source>
</reference>
<gene>
    <name evidence="7" type="ORF">HELGO_WM15331</name>
</gene>
<comment type="similarity">
    <text evidence="2">Belongs to the LemA family.</text>
</comment>
<keyword evidence="5 6" id="KW-0472">Membrane</keyword>
<feature type="transmembrane region" description="Helical" evidence="6">
    <location>
        <begin position="16"/>
        <end position="40"/>
    </location>
</feature>
<name>A0A6S6TFB2_9GAMM</name>
<dbReference type="GO" id="GO:0016020">
    <property type="term" value="C:membrane"/>
    <property type="evidence" value="ECO:0007669"/>
    <property type="project" value="UniProtKB-SubCell"/>
</dbReference>
<dbReference type="Gene3D" id="1.20.1440.20">
    <property type="entry name" value="LemA-like domain"/>
    <property type="match status" value="1"/>
</dbReference>
<proteinExistence type="inferred from homology"/>
<dbReference type="InterPro" id="IPR007156">
    <property type="entry name" value="MamQ_LemA"/>
</dbReference>
<dbReference type="EMBL" id="CACVAT010000330">
    <property type="protein sequence ID" value="CAA6819562.1"/>
    <property type="molecule type" value="Genomic_DNA"/>
</dbReference>
<dbReference type="PANTHER" id="PTHR34478">
    <property type="entry name" value="PROTEIN LEMA"/>
    <property type="match status" value="1"/>
</dbReference>
<evidence type="ECO:0000256" key="1">
    <source>
        <dbReference type="ARBA" id="ARBA00004167"/>
    </source>
</evidence>
<evidence type="ECO:0000256" key="5">
    <source>
        <dbReference type="ARBA" id="ARBA00023136"/>
    </source>
</evidence>
<dbReference type="Pfam" id="PF04011">
    <property type="entry name" value="LemA"/>
    <property type="match status" value="1"/>
</dbReference>
<sequence length="210" mass="23831">MSFDTLIIRLTINKKYLMMTGMIVFIALLGGLVLWGITLFNQLVMLKNNSEKAWSNIDVLLKQRNDELPKLIAVCKEHMQYEQETLQRIIEARSKVQSAMSSGDMGALGAAEDQLRIGLGNLFAVAEDYPELKASDAFLQLQSRVTTLEDSIADRREFYNDSANINNTRIEQFPDLVIAKSFSFKYFRLMTFSASEKQDVDIAGHFQTSK</sequence>
<dbReference type="PANTHER" id="PTHR34478:SF1">
    <property type="entry name" value="PROTEIN LEMA"/>
    <property type="match status" value="1"/>
</dbReference>
<accession>A0A6S6TFB2</accession>
<keyword evidence="4 6" id="KW-1133">Transmembrane helix</keyword>
<evidence type="ECO:0000313" key="7">
    <source>
        <dbReference type="EMBL" id="CAA6819562.1"/>
    </source>
</evidence>
<protein>
    <submittedName>
        <fullName evidence="7">LemA family protein</fullName>
    </submittedName>
</protein>
<evidence type="ECO:0000256" key="3">
    <source>
        <dbReference type="ARBA" id="ARBA00022692"/>
    </source>
</evidence>
<evidence type="ECO:0000256" key="4">
    <source>
        <dbReference type="ARBA" id="ARBA00022989"/>
    </source>
</evidence>
<dbReference type="SUPFAM" id="SSF140478">
    <property type="entry name" value="LemA-like"/>
    <property type="match status" value="1"/>
</dbReference>
<evidence type="ECO:0000256" key="6">
    <source>
        <dbReference type="SAM" id="Phobius"/>
    </source>
</evidence>
<comment type="subcellular location">
    <subcellularLocation>
        <location evidence="1">Membrane</location>
        <topology evidence="1">Single-pass membrane protein</topology>
    </subcellularLocation>
</comment>
<organism evidence="7">
    <name type="scientific">uncultured Thiotrichaceae bacterium</name>
    <dbReference type="NCBI Taxonomy" id="298394"/>
    <lineage>
        <taxon>Bacteria</taxon>
        <taxon>Pseudomonadati</taxon>
        <taxon>Pseudomonadota</taxon>
        <taxon>Gammaproteobacteria</taxon>
        <taxon>Thiotrichales</taxon>
        <taxon>Thiotrichaceae</taxon>
        <taxon>environmental samples</taxon>
    </lineage>
</organism>
<evidence type="ECO:0000256" key="2">
    <source>
        <dbReference type="ARBA" id="ARBA00008854"/>
    </source>
</evidence>
<dbReference type="InterPro" id="IPR023353">
    <property type="entry name" value="LemA-like_dom_sf"/>
</dbReference>
<keyword evidence="3 6" id="KW-0812">Transmembrane</keyword>
<dbReference type="AlphaFoldDB" id="A0A6S6TFB2"/>